<keyword evidence="3 7" id="KW-0067">ATP-binding</keyword>
<proteinExistence type="inferred from homology"/>
<dbReference type="Proteomes" id="UP000253782">
    <property type="component" value="Unassembled WGS sequence"/>
</dbReference>
<feature type="binding site" evidence="7">
    <location>
        <begin position="217"/>
        <end position="220"/>
    </location>
    <ligand>
        <name>ATP</name>
        <dbReference type="ChEBI" id="CHEBI:30616"/>
    </ligand>
</feature>
<dbReference type="InterPro" id="IPR056546">
    <property type="entry name" value="MreB_MamK-like"/>
</dbReference>
<evidence type="ECO:0000256" key="6">
    <source>
        <dbReference type="ARBA" id="ARBA00067319"/>
    </source>
</evidence>
<dbReference type="PRINTS" id="PR01652">
    <property type="entry name" value="SHAPEPROTEIN"/>
</dbReference>
<dbReference type="AlphaFoldDB" id="A0A369UPN0"/>
<dbReference type="FunFam" id="3.30.420.40:FF:000014">
    <property type="entry name" value="Rod shape-determining protein MreB"/>
    <property type="match status" value="1"/>
</dbReference>
<dbReference type="GO" id="GO:0008360">
    <property type="term" value="P:regulation of cell shape"/>
    <property type="evidence" value="ECO:0007669"/>
    <property type="project" value="UniProtKB-UniRule"/>
</dbReference>
<dbReference type="InterPro" id="IPR043129">
    <property type="entry name" value="ATPase_NBD"/>
</dbReference>
<dbReference type="PANTHER" id="PTHR42749:SF1">
    <property type="entry name" value="CELL SHAPE-DETERMINING PROTEIN MREB"/>
    <property type="match status" value="1"/>
</dbReference>
<comment type="subcellular location">
    <subcellularLocation>
        <location evidence="7">Cytoplasm</location>
    </subcellularLocation>
    <text evidence="7">Membrane-associated.</text>
</comment>
<name>A0A369UPN0_9GAMM</name>
<dbReference type="CDD" id="cd10225">
    <property type="entry name" value="ASKHA_NBD_MreB-like"/>
    <property type="match status" value="1"/>
</dbReference>
<dbReference type="EMBL" id="QQAH01000003">
    <property type="protein sequence ID" value="RDD82722.1"/>
    <property type="molecule type" value="Genomic_DNA"/>
</dbReference>
<evidence type="ECO:0000256" key="5">
    <source>
        <dbReference type="ARBA" id="ARBA00023458"/>
    </source>
</evidence>
<comment type="subunit">
    <text evidence="7">Forms polymers.</text>
</comment>
<dbReference type="FunFam" id="3.30.420.40:FF:000016">
    <property type="entry name" value="Rod shape-determining protein mreB"/>
    <property type="match status" value="1"/>
</dbReference>
<dbReference type="NCBIfam" id="NF010539">
    <property type="entry name" value="PRK13927.1"/>
    <property type="match status" value="1"/>
</dbReference>
<dbReference type="OrthoDB" id="9768127at2"/>
<keyword evidence="9" id="KW-1185">Reference proteome</keyword>
<keyword evidence="2 7" id="KW-0547">Nucleotide-binding</keyword>
<evidence type="ECO:0000256" key="4">
    <source>
        <dbReference type="ARBA" id="ARBA00022960"/>
    </source>
</evidence>
<protein>
    <recommendedName>
        <fullName evidence="6 7">Cell shape-determining protein MreB</fullName>
    </recommendedName>
</protein>
<dbReference type="Pfam" id="PF06723">
    <property type="entry name" value="MreB_Mbl"/>
    <property type="match status" value="1"/>
</dbReference>
<keyword evidence="4 7" id="KW-0133">Cell shape</keyword>
<feature type="binding site" evidence="7">
    <location>
        <begin position="169"/>
        <end position="171"/>
    </location>
    <ligand>
        <name>ATP</name>
        <dbReference type="ChEBI" id="CHEBI:30616"/>
    </ligand>
</feature>
<evidence type="ECO:0000256" key="3">
    <source>
        <dbReference type="ARBA" id="ARBA00022840"/>
    </source>
</evidence>
<evidence type="ECO:0000313" key="9">
    <source>
        <dbReference type="Proteomes" id="UP000253782"/>
    </source>
</evidence>
<evidence type="ECO:0000256" key="2">
    <source>
        <dbReference type="ARBA" id="ARBA00022741"/>
    </source>
</evidence>
<dbReference type="NCBIfam" id="TIGR00904">
    <property type="entry name" value="mreB"/>
    <property type="match status" value="1"/>
</dbReference>
<dbReference type="GO" id="GO:0005524">
    <property type="term" value="F:ATP binding"/>
    <property type="evidence" value="ECO:0007669"/>
    <property type="project" value="UniProtKB-KW"/>
</dbReference>
<dbReference type="GO" id="GO:0005737">
    <property type="term" value="C:cytoplasm"/>
    <property type="evidence" value="ECO:0007669"/>
    <property type="project" value="UniProtKB-SubCell"/>
</dbReference>
<evidence type="ECO:0000256" key="7">
    <source>
        <dbReference type="HAMAP-Rule" id="MF_02207"/>
    </source>
</evidence>
<dbReference type="SUPFAM" id="SSF53067">
    <property type="entry name" value="Actin-like ATPase domain"/>
    <property type="match status" value="2"/>
</dbReference>
<comment type="caution">
    <text evidence="8">The sequence shown here is derived from an EMBL/GenBank/DDBJ whole genome shotgun (WGS) entry which is preliminary data.</text>
</comment>
<dbReference type="Gene3D" id="3.30.420.40">
    <property type="match status" value="3"/>
</dbReference>
<feature type="binding site" evidence="7">
    <location>
        <begin position="19"/>
        <end position="21"/>
    </location>
    <ligand>
        <name>ATP</name>
        <dbReference type="ChEBI" id="CHEBI:30616"/>
    </ligand>
</feature>
<reference evidence="8 9" key="1">
    <citation type="submission" date="2018-07" db="EMBL/GenBank/DDBJ databases">
        <title>Dyella tabacisoli L4-6T, whole genome shotgun sequence.</title>
        <authorList>
            <person name="Zhou X.-K."/>
            <person name="Li W.-J."/>
            <person name="Duan Y.-Q."/>
        </authorList>
    </citation>
    <scope>NUCLEOTIDE SEQUENCE [LARGE SCALE GENOMIC DNA]</scope>
    <source>
        <strain evidence="8 9">L4-6</strain>
    </source>
</reference>
<sequence>MFKKFRGYFSNDISIDLGTANTLIYVRGQGIVLNEPSVVAIRQDRGPGGPRAVAAVGTDAKRMLGRTPGNIATVRPMKDGVIANFSMTEAMLQHFIKQVHRSRFLRPSPRVLVCVPCGSTQVERRAIKESAEGAGARDVYLIEEPMAAAIGAGIPVHEARGSMVLDIGGGTSEVAVISLNGIVYSQSVRIGGDRFDEAIINYVRRNHGTLIGESTAERIKMEVGCAFPQTDVREIEISGRNLAEGVPRMFTINSNEVLEALHEPLSGIVAAVRAALEQTPPELCSDVAERGIVLTGGGALLRDLDRLISEETGLHVQVADEPLTCVARGGGKALELIDLHGGDFFASESG</sequence>
<dbReference type="RefSeq" id="WP_114844237.1">
    <property type="nucleotide sequence ID" value="NZ_JBHSPE010000001.1"/>
</dbReference>
<comment type="similarity">
    <text evidence="5 7">Belongs to the FtsA/MreB family.</text>
</comment>
<dbReference type="HAMAP" id="MF_02207">
    <property type="entry name" value="MreB"/>
    <property type="match status" value="1"/>
</dbReference>
<comment type="function">
    <text evidence="7">Forms membrane-associated dynamic filaments that are essential for cell shape determination. Acts by regulating cell wall synthesis and cell elongation, and thus cell shape. A feedback loop between cell geometry and MreB localization may maintain elongated cell shape by targeting cell wall growth to regions of negative cell wall curvature.</text>
</comment>
<accession>A0A369UPN0</accession>
<evidence type="ECO:0000256" key="1">
    <source>
        <dbReference type="ARBA" id="ARBA00022490"/>
    </source>
</evidence>
<organism evidence="8 9">
    <name type="scientific">Dyella tabacisoli</name>
    <dbReference type="NCBI Taxonomy" id="2282381"/>
    <lineage>
        <taxon>Bacteria</taxon>
        <taxon>Pseudomonadati</taxon>
        <taxon>Pseudomonadota</taxon>
        <taxon>Gammaproteobacteria</taxon>
        <taxon>Lysobacterales</taxon>
        <taxon>Rhodanobacteraceae</taxon>
        <taxon>Dyella</taxon>
    </lineage>
</organism>
<dbReference type="GO" id="GO:0000902">
    <property type="term" value="P:cell morphogenesis"/>
    <property type="evidence" value="ECO:0007669"/>
    <property type="project" value="InterPro"/>
</dbReference>
<evidence type="ECO:0000313" key="8">
    <source>
        <dbReference type="EMBL" id="RDD82722.1"/>
    </source>
</evidence>
<dbReference type="PANTHER" id="PTHR42749">
    <property type="entry name" value="CELL SHAPE-DETERMINING PROTEIN MREB"/>
    <property type="match status" value="1"/>
</dbReference>
<feature type="binding site" evidence="7">
    <location>
        <begin position="297"/>
        <end position="300"/>
    </location>
    <ligand>
        <name>ATP</name>
        <dbReference type="ChEBI" id="CHEBI:30616"/>
    </ligand>
</feature>
<keyword evidence="1 7" id="KW-0963">Cytoplasm</keyword>
<gene>
    <name evidence="7" type="primary">mreB</name>
    <name evidence="8" type="ORF">DVJ77_04160</name>
</gene>
<dbReference type="InterPro" id="IPR004753">
    <property type="entry name" value="MreB"/>
</dbReference>